<reference evidence="1 2" key="1">
    <citation type="submission" date="2018-02" db="EMBL/GenBank/DDBJ databases">
        <title>Complete genome sequencing of Faecalibacterium prausnitzii strains isolated from the human gut.</title>
        <authorList>
            <person name="Fitzgerald B.C."/>
            <person name="Shkoporov A.N."/>
            <person name="Ross P.R."/>
            <person name="Hill C."/>
        </authorList>
    </citation>
    <scope>NUCLEOTIDE SEQUENCE [LARGE SCALE GENOMIC DNA]</scope>
    <source>
        <strain evidence="1 2">APC942/18-1</strain>
    </source>
</reference>
<accession>A0AAX1QLK3</accession>
<evidence type="ECO:0000313" key="2">
    <source>
        <dbReference type="Proteomes" id="UP000250997"/>
    </source>
</evidence>
<proteinExistence type="predicted"/>
<organism evidence="1 2">
    <name type="scientific">Faecalibacterium prausnitzii</name>
    <dbReference type="NCBI Taxonomy" id="853"/>
    <lineage>
        <taxon>Bacteria</taxon>
        <taxon>Bacillati</taxon>
        <taxon>Bacillota</taxon>
        <taxon>Clostridia</taxon>
        <taxon>Eubacteriales</taxon>
        <taxon>Oscillospiraceae</taxon>
        <taxon>Faecalibacterium</taxon>
    </lineage>
</organism>
<sequence>MMNMNNLAQTHEILTPQLATKVGLTKFEFYKYVKANEYEQVGHGVYAAKDTWIDELEMLHRRCPMGVFSHDEAFYYYGLTDREPLVHTLTIYSGYNVHRLKEDGYKVYTVKKELLDVGKQIVKSNQGNEIPMYDLERTICDLVRSRSSIEVQDFNAVLKAYVGRKDKDLNKLMKYAKLFRVDKIIRNYMEVLL</sequence>
<protein>
    <submittedName>
        <fullName evidence="1">Abortive phage infection protein</fullName>
    </submittedName>
</protein>
<dbReference type="RefSeq" id="WP_142410985.1">
    <property type="nucleotide sequence ID" value="NZ_CP026548.1"/>
</dbReference>
<gene>
    <name evidence="1" type="ORF">C4N27_00090</name>
</gene>
<name>A0AAX1QLK3_9FIRM</name>
<dbReference type="Proteomes" id="UP000250997">
    <property type="component" value="Unassembled WGS sequence"/>
</dbReference>
<comment type="caution">
    <text evidence="1">The sequence shown here is derived from an EMBL/GenBank/DDBJ whole genome shotgun (WGS) entry which is preliminary data.</text>
</comment>
<evidence type="ECO:0000313" key="1">
    <source>
        <dbReference type="EMBL" id="RAW52588.1"/>
    </source>
</evidence>
<dbReference type="EMBL" id="PRLA01000001">
    <property type="protein sequence ID" value="RAW52588.1"/>
    <property type="molecule type" value="Genomic_DNA"/>
</dbReference>
<dbReference type="AlphaFoldDB" id="A0AAX1QLK3"/>